<dbReference type="CDD" id="cd06987">
    <property type="entry name" value="cupin_MAE_RS03005"/>
    <property type="match status" value="1"/>
</dbReference>
<evidence type="ECO:0000313" key="2">
    <source>
        <dbReference type="EMBL" id="BAD80087.1"/>
    </source>
</evidence>
<feature type="domain" description="Cupin type-2" evidence="1">
    <location>
        <begin position="48"/>
        <end position="114"/>
    </location>
</feature>
<dbReference type="SUPFAM" id="SSF51182">
    <property type="entry name" value="RmlC-like cupins"/>
    <property type="match status" value="1"/>
</dbReference>
<gene>
    <name evidence="2" type="ordered locus">syc1897_d</name>
</gene>
<dbReference type="InterPro" id="IPR013096">
    <property type="entry name" value="Cupin_2"/>
</dbReference>
<protein>
    <recommendedName>
        <fullName evidence="1">Cupin type-2 domain-containing protein</fullName>
    </recommendedName>
</protein>
<reference evidence="2 3" key="1">
    <citation type="journal article" date="2007" name="Photosyn. Res.">
        <title>Complete nucleotide sequence of the freshwater unicellular cyanobacterium Synechococcus elongatus PCC 6301 chromosome: gene content and organization.</title>
        <authorList>
            <person name="Sugita C."/>
            <person name="Ogata K."/>
            <person name="Shikata M."/>
            <person name="Jikuya H."/>
            <person name="Takano J."/>
            <person name="Furumichi M."/>
            <person name="Kanehisa M."/>
            <person name="Omata T."/>
            <person name="Sugiura M."/>
            <person name="Sugita M."/>
        </authorList>
    </citation>
    <scope>NUCLEOTIDE SEQUENCE [LARGE SCALE GENOMIC DNA]</scope>
    <source>
        <strain evidence="3">ATCC 27144 / PCC 6301 / SAUG 1402/1</strain>
    </source>
</reference>
<dbReference type="InterPro" id="IPR011051">
    <property type="entry name" value="RmlC_Cupin_sf"/>
</dbReference>
<dbReference type="AlphaFoldDB" id="A0A0H3K493"/>
<dbReference type="PANTHER" id="PTHR43346">
    <property type="entry name" value="LIGAND BINDING DOMAIN PROTEIN, PUTATIVE (AFU_ORTHOLOGUE AFUA_6G14370)-RELATED"/>
    <property type="match status" value="1"/>
</dbReference>
<dbReference type="InterPro" id="IPR014710">
    <property type="entry name" value="RmlC-like_jellyroll"/>
</dbReference>
<evidence type="ECO:0000259" key="1">
    <source>
        <dbReference type="Pfam" id="PF07883"/>
    </source>
</evidence>
<dbReference type="KEGG" id="syc:syc1897_d"/>
<proteinExistence type="predicted"/>
<dbReference type="Pfam" id="PF07883">
    <property type="entry name" value="Cupin_2"/>
    <property type="match status" value="1"/>
</dbReference>
<dbReference type="eggNOG" id="COG0662">
    <property type="taxonomic scope" value="Bacteria"/>
</dbReference>
<organism evidence="2 3">
    <name type="scientific">Synechococcus sp. (strain ATCC 27144 / PCC 6301 / SAUG 1402/1)</name>
    <name type="common">Anacystis nidulans</name>
    <dbReference type="NCBI Taxonomy" id="269084"/>
    <lineage>
        <taxon>Bacteria</taxon>
        <taxon>Bacillati</taxon>
        <taxon>Cyanobacteriota</taxon>
        <taxon>Cyanophyceae</taxon>
        <taxon>Synechococcales</taxon>
        <taxon>Synechococcaceae</taxon>
        <taxon>Synechococcus</taxon>
    </lineage>
</organism>
<accession>A0A0H3K493</accession>
<name>A0A0H3K493_SYNP6</name>
<dbReference type="PANTHER" id="PTHR43346:SF1">
    <property type="entry name" value="QUERCETIN 2,3-DIOXYGENASE-RELATED"/>
    <property type="match status" value="1"/>
</dbReference>
<dbReference type="Gene3D" id="2.60.120.10">
    <property type="entry name" value="Jelly Rolls"/>
    <property type="match status" value="1"/>
</dbReference>
<dbReference type="RefSeq" id="WP_011244207.1">
    <property type="nucleotide sequence ID" value="NC_006576.1"/>
</dbReference>
<sequence length="163" mass="17516">MSGNCCVLPQIASPASLLVYRLRPQGSNRFAVLFDPEQAGVSLVACFEVFDPGGSTPPNLHGRAIEFFYVIAGEGEAYCDGKRTAIAAGDMLLIPATGLHEIRNTHQDQRLYVLTLMIPNEAFIELIRSGIPDRLDAADLAVLQQLRTIPQVPASARVAAAIA</sequence>
<dbReference type="EMBL" id="AP008231">
    <property type="protein sequence ID" value="BAD80087.1"/>
    <property type="molecule type" value="Genomic_DNA"/>
</dbReference>
<evidence type="ECO:0000313" key="3">
    <source>
        <dbReference type="Proteomes" id="UP000001175"/>
    </source>
</evidence>
<dbReference type="Proteomes" id="UP000001175">
    <property type="component" value="Chromosome"/>
</dbReference>
<dbReference type="InterPro" id="IPR052538">
    <property type="entry name" value="Flavonoid_dioxygenase-like"/>
</dbReference>